<keyword evidence="3" id="KW-1185">Reference proteome</keyword>
<dbReference type="RefSeq" id="WP_044246977.1">
    <property type="nucleotide sequence ID" value="NZ_ASRX01000054.1"/>
</dbReference>
<sequence>MKKIIAAALSVMSIALLSMSSSASVQPTPTNLAPAHEAVQNTASPAEAVSEDAEKDKMCPRCGCECIVDGGSCCASNPYMCCM</sequence>
<dbReference type="AlphaFoldDB" id="A0A017T1M6"/>
<dbReference type="Proteomes" id="UP000019678">
    <property type="component" value="Unassembled WGS sequence"/>
</dbReference>
<keyword evidence="1" id="KW-0732">Signal</keyword>
<name>A0A017T1M6_9BACT</name>
<evidence type="ECO:0000313" key="2">
    <source>
        <dbReference type="EMBL" id="EYF02897.1"/>
    </source>
</evidence>
<organism evidence="2 3">
    <name type="scientific">Chondromyces apiculatus DSM 436</name>
    <dbReference type="NCBI Taxonomy" id="1192034"/>
    <lineage>
        <taxon>Bacteria</taxon>
        <taxon>Pseudomonadati</taxon>
        <taxon>Myxococcota</taxon>
        <taxon>Polyangia</taxon>
        <taxon>Polyangiales</taxon>
        <taxon>Polyangiaceae</taxon>
        <taxon>Chondromyces</taxon>
    </lineage>
</organism>
<dbReference type="EMBL" id="ASRX01000054">
    <property type="protein sequence ID" value="EYF02897.1"/>
    <property type="molecule type" value="Genomic_DNA"/>
</dbReference>
<evidence type="ECO:0000313" key="3">
    <source>
        <dbReference type="Proteomes" id="UP000019678"/>
    </source>
</evidence>
<proteinExistence type="predicted"/>
<protein>
    <submittedName>
        <fullName evidence="2">Uncharacterized protein</fullName>
    </submittedName>
</protein>
<accession>A0A017T1M6</accession>
<feature type="signal peptide" evidence="1">
    <location>
        <begin position="1"/>
        <end position="23"/>
    </location>
</feature>
<gene>
    <name evidence="2" type="ORF">CAP_6477</name>
</gene>
<evidence type="ECO:0000256" key="1">
    <source>
        <dbReference type="SAM" id="SignalP"/>
    </source>
</evidence>
<comment type="caution">
    <text evidence="2">The sequence shown here is derived from an EMBL/GenBank/DDBJ whole genome shotgun (WGS) entry which is preliminary data.</text>
</comment>
<reference evidence="2 3" key="1">
    <citation type="submission" date="2013-05" db="EMBL/GenBank/DDBJ databases">
        <title>Genome assembly of Chondromyces apiculatus DSM 436.</title>
        <authorList>
            <person name="Sharma G."/>
            <person name="Khatri I."/>
            <person name="Kaur C."/>
            <person name="Mayilraj S."/>
            <person name="Subramanian S."/>
        </authorList>
    </citation>
    <scope>NUCLEOTIDE SEQUENCE [LARGE SCALE GENOMIC DNA]</scope>
    <source>
        <strain evidence="2 3">DSM 436</strain>
    </source>
</reference>
<feature type="chain" id="PRO_5001500090" evidence="1">
    <location>
        <begin position="24"/>
        <end position="83"/>
    </location>
</feature>